<gene>
    <name evidence="1" type="ORF">CEXT_145391</name>
</gene>
<keyword evidence="2" id="KW-1185">Reference proteome</keyword>
<comment type="caution">
    <text evidence="1">The sequence shown here is derived from an EMBL/GenBank/DDBJ whole genome shotgun (WGS) entry which is preliminary data.</text>
</comment>
<reference evidence="1 2" key="1">
    <citation type="submission" date="2021-06" db="EMBL/GenBank/DDBJ databases">
        <title>Caerostris extrusa draft genome.</title>
        <authorList>
            <person name="Kono N."/>
            <person name="Arakawa K."/>
        </authorList>
    </citation>
    <scope>NUCLEOTIDE SEQUENCE [LARGE SCALE GENOMIC DNA]</scope>
</reference>
<evidence type="ECO:0000313" key="2">
    <source>
        <dbReference type="Proteomes" id="UP001054945"/>
    </source>
</evidence>
<name>A0AAV4NZC0_CAEEX</name>
<evidence type="ECO:0008006" key="3">
    <source>
        <dbReference type="Google" id="ProtNLM"/>
    </source>
</evidence>
<evidence type="ECO:0000313" key="1">
    <source>
        <dbReference type="EMBL" id="GIX90242.1"/>
    </source>
</evidence>
<protein>
    <recommendedName>
        <fullName evidence="3">Maturase K</fullName>
    </recommendedName>
</protein>
<dbReference type="Proteomes" id="UP001054945">
    <property type="component" value="Unassembled WGS sequence"/>
</dbReference>
<organism evidence="1 2">
    <name type="scientific">Caerostris extrusa</name>
    <name type="common">Bark spider</name>
    <name type="synonym">Caerostris bankana</name>
    <dbReference type="NCBI Taxonomy" id="172846"/>
    <lineage>
        <taxon>Eukaryota</taxon>
        <taxon>Metazoa</taxon>
        <taxon>Ecdysozoa</taxon>
        <taxon>Arthropoda</taxon>
        <taxon>Chelicerata</taxon>
        <taxon>Arachnida</taxon>
        <taxon>Araneae</taxon>
        <taxon>Araneomorphae</taxon>
        <taxon>Entelegynae</taxon>
        <taxon>Araneoidea</taxon>
        <taxon>Araneidae</taxon>
        <taxon>Caerostris</taxon>
    </lineage>
</organism>
<accession>A0AAV4NZC0</accession>
<feature type="non-terminal residue" evidence="1">
    <location>
        <position position="287"/>
    </location>
</feature>
<dbReference type="AlphaFoldDB" id="A0AAV4NZC0"/>
<sequence>MFFPYTEENRKFFISSYWCPFRRPGDWRPVLIPKKIIVFYTQLLVSFSKTWRLEALFYTEENNLFISSYWYLYRKRGVTGVLFEDEEVGGNFYTEENNRFLYPVTGVVFERGNWRPFLELKKIIFLYPKLVSFSKTWSNLCPFEDEEVGGTFYTEENNRFYIQLFVPFSKTRRLDDPFYTEENILFNIQLLVSFSKTWRLEDICYTEENNRFNIQLLVSFSKSWSYWCPFENVEVRGHFLYQENNLFISSYWCLFRRRGGRRRFLIPDSVSKMEPFYQRKFSLSSVP</sequence>
<proteinExistence type="predicted"/>
<dbReference type="EMBL" id="BPLR01021486">
    <property type="protein sequence ID" value="GIX90242.1"/>
    <property type="molecule type" value="Genomic_DNA"/>
</dbReference>